<feature type="domain" description="tRNA(Ile)-lysidine/2-thiocytidine synthase N-terminal" evidence="7">
    <location>
        <begin position="25"/>
        <end position="202"/>
    </location>
</feature>
<evidence type="ECO:0000256" key="2">
    <source>
        <dbReference type="ARBA" id="ARBA00022694"/>
    </source>
</evidence>
<keyword evidence="3 6" id="KW-0547">Nucleotide-binding</keyword>
<reference evidence="8 9" key="1">
    <citation type="submission" date="2018-04" db="EMBL/GenBank/DDBJ databases">
        <title>Genomic Encyclopedia of Archaeal and Bacterial Type Strains, Phase II (KMG-II): from individual species to whole genera.</title>
        <authorList>
            <person name="Goeker M."/>
        </authorList>
    </citation>
    <scope>NUCLEOTIDE SEQUENCE [LARGE SCALE GENOMIC DNA]</scope>
    <source>
        <strain evidence="8 9">DSM 19783</strain>
    </source>
</reference>
<dbReference type="GO" id="GO:0032267">
    <property type="term" value="F:tRNA(Ile)-lysidine synthase activity"/>
    <property type="evidence" value="ECO:0007669"/>
    <property type="project" value="UniProtKB-EC"/>
</dbReference>
<evidence type="ECO:0000256" key="1">
    <source>
        <dbReference type="ARBA" id="ARBA00022598"/>
    </source>
</evidence>
<dbReference type="InterPro" id="IPR012795">
    <property type="entry name" value="tRNA_Ile_lys_synt_N"/>
</dbReference>
<evidence type="ECO:0000313" key="8">
    <source>
        <dbReference type="EMBL" id="PTW50193.1"/>
    </source>
</evidence>
<accession>A0A8E2VM69</accession>
<evidence type="ECO:0000256" key="5">
    <source>
        <dbReference type="ARBA" id="ARBA00048539"/>
    </source>
</evidence>
<dbReference type="GO" id="GO:0005524">
    <property type="term" value="F:ATP binding"/>
    <property type="evidence" value="ECO:0007669"/>
    <property type="project" value="UniProtKB-UniRule"/>
</dbReference>
<comment type="function">
    <text evidence="6">Ligates lysine onto the cytidine present at position 34 of the AUA codon-specific tRNA(Ile) that contains the anticodon CAU, in an ATP-dependent manner. Cytidine is converted to lysidine, thus changing the amino acid specificity of the tRNA from methionine to isoleucine.</text>
</comment>
<keyword evidence="6" id="KW-0963">Cytoplasm</keyword>
<dbReference type="Pfam" id="PF01171">
    <property type="entry name" value="ATP_bind_3"/>
    <property type="match status" value="1"/>
</dbReference>
<evidence type="ECO:0000313" key="9">
    <source>
        <dbReference type="Proteomes" id="UP000244037"/>
    </source>
</evidence>
<dbReference type="AlphaFoldDB" id="A0A8E2VM69"/>
<organism evidence="8 9">
    <name type="scientific">Rhodovulum kholense</name>
    <dbReference type="NCBI Taxonomy" id="453584"/>
    <lineage>
        <taxon>Bacteria</taxon>
        <taxon>Pseudomonadati</taxon>
        <taxon>Pseudomonadota</taxon>
        <taxon>Alphaproteobacteria</taxon>
        <taxon>Rhodobacterales</taxon>
        <taxon>Paracoccaceae</taxon>
        <taxon>Rhodovulum</taxon>
    </lineage>
</organism>
<gene>
    <name evidence="6" type="primary">tilS</name>
    <name evidence="8" type="ORF">C8N38_105151</name>
</gene>
<dbReference type="PANTHER" id="PTHR43033:SF1">
    <property type="entry name" value="TRNA(ILE)-LYSIDINE SYNTHASE-RELATED"/>
    <property type="match status" value="1"/>
</dbReference>
<dbReference type="InterPro" id="IPR012094">
    <property type="entry name" value="tRNA_Ile_lys_synt"/>
</dbReference>
<dbReference type="Gene3D" id="3.40.50.620">
    <property type="entry name" value="HUPs"/>
    <property type="match status" value="1"/>
</dbReference>
<dbReference type="HAMAP" id="MF_01161">
    <property type="entry name" value="tRNA_Ile_lys_synt"/>
    <property type="match status" value="1"/>
</dbReference>
<protein>
    <recommendedName>
        <fullName evidence="6">tRNA(Ile)-lysidine synthase</fullName>
        <ecNumber evidence="6">6.3.4.19</ecNumber>
    </recommendedName>
    <alternativeName>
        <fullName evidence="6">tRNA(Ile)-2-lysyl-cytidine synthase</fullName>
    </alternativeName>
    <alternativeName>
        <fullName evidence="6">tRNA(Ile)-lysidine synthetase</fullName>
    </alternativeName>
</protein>
<dbReference type="GO" id="GO:0005737">
    <property type="term" value="C:cytoplasm"/>
    <property type="evidence" value="ECO:0007669"/>
    <property type="project" value="UniProtKB-SubCell"/>
</dbReference>
<sequence>MQLSPGAAALEAALARACPGAAPLAVAVSGGGDSLALLLAAAARAEASGPPVAAVTVDHGLRPEAADEARSVAAICARLGVPHSTLVWQGWDGRGNLQDAARRARMRLIADWALARGIGRVALAHTRDDQAETLLMRLARGAGVDGLAAMAPERQALGVTWLRPFLDIPRADLRAFLTERGQTWADDPSNDDPRFDRVRVRQALALLAPLGIGAEGLAATAARLGAARTALDACTAEAAARIAVEEAGDVVLDEAARAALPAEIGRRLLLGALAWVSGADYPPRAEALAATLARLETAPRTTLQGCLLVRKAGRLRIGREPAAVVGLSAPLDALWDGRWRLAGPATGGEEVRALGEAGLALCPDWRATGLPRSSLLASPAVWRGGALVAAPLAGRGTDWSATVNRPFRTRLLSH</sequence>
<name>A0A8E2VM69_9RHOB</name>
<dbReference type="InterPro" id="IPR011063">
    <property type="entry name" value="TilS/TtcA_N"/>
</dbReference>
<dbReference type="NCBIfam" id="TIGR02432">
    <property type="entry name" value="lysidine_TilS_N"/>
    <property type="match status" value="1"/>
</dbReference>
<evidence type="ECO:0000259" key="7">
    <source>
        <dbReference type="Pfam" id="PF01171"/>
    </source>
</evidence>
<dbReference type="SUPFAM" id="SSF52402">
    <property type="entry name" value="Adenine nucleotide alpha hydrolases-like"/>
    <property type="match status" value="1"/>
</dbReference>
<dbReference type="CDD" id="cd01992">
    <property type="entry name" value="TilS_N"/>
    <property type="match status" value="1"/>
</dbReference>
<feature type="binding site" evidence="6">
    <location>
        <begin position="29"/>
        <end position="34"/>
    </location>
    <ligand>
        <name>ATP</name>
        <dbReference type="ChEBI" id="CHEBI:30616"/>
    </ligand>
</feature>
<dbReference type="EMBL" id="QAYC01000005">
    <property type="protein sequence ID" value="PTW50193.1"/>
    <property type="molecule type" value="Genomic_DNA"/>
</dbReference>
<keyword evidence="9" id="KW-1185">Reference proteome</keyword>
<dbReference type="EC" id="6.3.4.19" evidence="6"/>
<comment type="catalytic activity">
    <reaction evidence="5 6">
        <text>cytidine(34) in tRNA(Ile2) + L-lysine + ATP = lysidine(34) in tRNA(Ile2) + AMP + diphosphate + H(+)</text>
        <dbReference type="Rhea" id="RHEA:43744"/>
        <dbReference type="Rhea" id="RHEA-COMP:10625"/>
        <dbReference type="Rhea" id="RHEA-COMP:10670"/>
        <dbReference type="ChEBI" id="CHEBI:15378"/>
        <dbReference type="ChEBI" id="CHEBI:30616"/>
        <dbReference type="ChEBI" id="CHEBI:32551"/>
        <dbReference type="ChEBI" id="CHEBI:33019"/>
        <dbReference type="ChEBI" id="CHEBI:82748"/>
        <dbReference type="ChEBI" id="CHEBI:83665"/>
        <dbReference type="ChEBI" id="CHEBI:456215"/>
        <dbReference type="EC" id="6.3.4.19"/>
    </reaction>
</comment>
<evidence type="ECO:0000256" key="4">
    <source>
        <dbReference type="ARBA" id="ARBA00022840"/>
    </source>
</evidence>
<comment type="similarity">
    <text evidence="6">Belongs to the tRNA(Ile)-lysidine synthase family.</text>
</comment>
<dbReference type="PANTHER" id="PTHR43033">
    <property type="entry name" value="TRNA(ILE)-LYSIDINE SYNTHASE-RELATED"/>
    <property type="match status" value="1"/>
</dbReference>
<comment type="caution">
    <text evidence="8">The sequence shown here is derived from an EMBL/GenBank/DDBJ whole genome shotgun (WGS) entry which is preliminary data.</text>
</comment>
<comment type="subcellular location">
    <subcellularLocation>
        <location evidence="6">Cytoplasm</location>
    </subcellularLocation>
</comment>
<dbReference type="Proteomes" id="UP000244037">
    <property type="component" value="Unassembled WGS sequence"/>
</dbReference>
<dbReference type="GO" id="GO:0006400">
    <property type="term" value="P:tRNA modification"/>
    <property type="evidence" value="ECO:0007669"/>
    <property type="project" value="UniProtKB-UniRule"/>
</dbReference>
<dbReference type="RefSeq" id="WP_425440030.1">
    <property type="nucleotide sequence ID" value="NZ_QAYC01000005.1"/>
</dbReference>
<keyword evidence="4 6" id="KW-0067">ATP-binding</keyword>
<dbReference type="InterPro" id="IPR014729">
    <property type="entry name" value="Rossmann-like_a/b/a_fold"/>
</dbReference>
<keyword evidence="1 6" id="KW-0436">Ligase</keyword>
<evidence type="ECO:0000256" key="6">
    <source>
        <dbReference type="HAMAP-Rule" id="MF_01161"/>
    </source>
</evidence>
<keyword evidence="2 6" id="KW-0819">tRNA processing</keyword>
<evidence type="ECO:0000256" key="3">
    <source>
        <dbReference type="ARBA" id="ARBA00022741"/>
    </source>
</evidence>
<proteinExistence type="inferred from homology"/>
<comment type="domain">
    <text evidence="6">The N-terminal region contains the highly conserved SGGXDS motif, predicted to be a P-loop motif involved in ATP binding.</text>
</comment>